<keyword evidence="2" id="KW-1185">Reference proteome</keyword>
<dbReference type="EMBL" id="BJYF01000055">
    <property type="protein sequence ID" value="GEN61647.1"/>
    <property type="molecule type" value="Genomic_DNA"/>
</dbReference>
<proteinExistence type="predicted"/>
<dbReference type="AlphaFoldDB" id="A0A511XFC0"/>
<evidence type="ECO:0000313" key="1">
    <source>
        <dbReference type="EMBL" id="GEN61647.1"/>
    </source>
</evidence>
<dbReference type="STRING" id="1120919.GCA_000429165_03615"/>
<accession>A0A511XFC0</accession>
<reference evidence="1 2" key="1">
    <citation type="submission" date="2019-07" db="EMBL/GenBank/DDBJ databases">
        <title>Whole genome shotgun sequence of Acetobacter nitrogenifigens NBRC 105050.</title>
        <authorList>
            <person name="Hosoyama A."/>
            <person name="Uohara A."/>
            <person name="Ohji S."/>
            <person name="Ichikawa N."/>
        </authorList>
    </citation>
    <scope>NUCLEOTIDE SEQUENCE [LARGE SCALE GENOMIC DNA]</scope>
    <source>
        <strain evidence="1 2">NBRC 105050</strain>
    </source>
</reference>
<comment type="caution">
    <text evidence="1">The sequence shown here is derived from an EMBL/GenBank/DDBJ whole genome shotgun (WGS) entry which is preliminary data.</text>
</comment>
<protein>
    <submittedName>
        <fullName evidence="1">Uncharacterized protein</fullName>
    </submittedName>
</protein>
<sequence length="78" mass="8593">MFPEDLRMHAITIDTQADRLAEELARRGVPAQAQIHAVIHIHDDGPDMTSIAAAGGAFDWLKVEPDLYTDADIVNRPT</sequence>
<organism evidence="1 2">
    <name type="scientific">Acetobacter nitrogenifigens DSM 23921 = NBRC 105050</name>
    <dbReference type="NCBI Taxonomy" id="1120919"/>
    <lineage>
        <taxon>Bacteria</taxon>
        <taxon>Pseudomonadati</taxon>
        <taxon>Pseudomonadota</taxon>
        <taxon>Alphaproteobacteria</taxon>
        <taxon>Acetobacterales</taxon>
        <taxon>Acetobacteraceae</taxon>
        <taxon>Acetobacter</taxon>
    </lineage>
</organism>
<gene>
    <name evidence="1" type="ORF">ANI02nite_35310</name>
</gene>
<dbReference type="Proteomes" id="UP000321635">
    <property type="component" value="Unassembled WGS sequence"/>
</dbReference>
<name>A0A511XFC0_9PROT</name>
<evidence type="ECO:0000313" key="2">
    <source>
        <dbReference type="Proteomes" id="UP000321635"/>
    </source>
</evidence>